<dbReference type="Proteomes" id="UP000199679">
    <property type="component" value="Chromosome I"/>
</dbReference>
<dbReference type="EMBL" id="LT629740">
    <property type="protein sequence ID" value="SDT07225.1"/>
    <property type="molecule type" value="Genomic_DNA"/>
</dbReference>
<organism evidence="1 2">
    <name type="scientific">Mucilaginibacter mallensis</name>
    <dbReference type="NCBI Taxonomy" id="652787"/>
    <lineage>
        <taxon>Bacteria</taxon>
        <taxon>Pseudomonadati</taxon>
        <taxon>Bacteroidota</taxon>
        <taxon>Sphingobacteriia</taxon>
        <taxon>Sphingobacteriales</taxon>
        <taxon>Sphingobacteriaceae</taxon>
        <taxon>Mucilaginibacter</taxon>
    </lineage>
</organism>
<evidence type="ECO:0000313" key="2">
    <source>
        <dbReference type="Proteomes" id="UP000199679"/>
    </source>
</evidence>
<proteinExistence type="predicted"/>
<accession>A0A1H1XD59</accession>
<gene>
    <name evidence="1" type="ORF">SAMN05216490_2423</name>
</gene>
<evidence type="ECO:0000313" key="1">
    <source>
        <dbReference type="EMBL" id="SDT07225.1"/>
    </source>
</evidence>
<sequence>MRKYCTDDECLPLTTRIKQNITPQDVYEPVQMYFNLNKAGTFTVKVKYKINGKLHESVAYVNRFGNVVHLEHV</sequence>
<dbReference type="STRING" id="652787.SAMN05216490_2423"/>
<dbReference type="AlphaFoldDB" id="A0A1H1XD59"/>
<keyword evidence="2" id="KW-1185">Reference proteome</keyword>
<protein>
    <submittedName>
        <fullName evidence="1">Uncharacterized protein</fullName>
    </submittedName>
</protein>
<name>A0A1H1XD59_MUCMA</name>
<reference evidence="1 2" key="1">
    <citation type="submission" date="2016-10" db="EMBL/GenBank/DDBJ databases">
        <authorList>
            <person name="de Groot N.N."/>
        </authorList>
    </citation>
    <scope>NUCLEOTIDE SEQUENCE [LARGE SCALE GENOMIC DNA]</scope>
    <source>
        <strain evidence="1 2">MP1X4</strain>
    </source>
</reference>